<keyword evidence="2" id="KW-1185">Reference proteome</keyword>
<proteinExistence type="predicted"/>
<sequence length="142" mass="15173">MGRSHHLTSKTIFLALTLCGLGLSGCEHMYGGVDAGVASVGAVKRADNLYDVVYMGNDKTAPEYRRAMAMKQSAELCKSQGFQYVKASDTQVFSTFESPEKLPASEAPQVTLQVSCHAVQDADSIVAVDSVIASITSQYTTN</sequence>
<evidence type="ECO:0000313" key="2">
    <source>
        <dbReference type="Proteomes" id="UP000006512"/>
    </source>
</evidence>
<dbReference type="EMBL" id="GL883080">
    <property type="protein sequence ID" value="EGF90088.1"/>
    <property type="molecule type" value="Genomic_DNA"/>
</dbReference>
<dbReference type="AlphaFoldDB" id="F4QTL8"/>
<reference evidence="2" key="1">
    <citation type="submission" date="2011-03" db="EMBL/GenBank/DDBJ databases">
        <title>Draft genome sequence of Brevundimonas diminuta.</title>
        <authorList>
            <person name="Brown P.J.B."/>
            <person name="Buechlein A."/>
            <person name="Hemmerich C."/>
            <person name="Brun Y.V."/>
        </authorList>
    </citation>
    <scope>NUCLEOTIDE SEQUENCE [LARGE SCALE GENOMIC DNA]</scope>
    <source>
        <strain evidence="2">C19</strain>
    </source>
</reference>
<gene>
    <name evidence="1" type="ORF">ABI_45150</name>
</gene>
<name>F4QTL8_9CAUL</name>
<evidence type="ECO:0000313" key="1">
    <source>
        <dbReference type="EMBL" id="EGF90088.1"/>
    </source>
</evidence>
<evidence type="ECO:0008006" key="3">
    <source>
        <dbReference type="Google" id="ProtNLM"/>
    </source>
</evidence>
<dbReference type="RefSeq" id="WP_006275289.1">
    <property type="nucleotide sequence ID" value="NZ_GL883080.1"/>
</dbReference>
<dbReference type="Proteomes" id="UP000006512">
    <property type="component" value="Unassembled WGS sequence"/>
</dbReference>
<protein>
    <recommendedName>
        <fullName evidence="3">Lipoprotein</fullName>
    </recommendedName>
</protein>
<dbReference type="HOGENOM" id="CLU_1811820_0_0_5"/>
<dbReference type="PROSITE" id="PS51257">
    <property type="entry name" value="PROKAR_LIPOPROTEIN"/>
    <property type="match status" value="1"/>
</dbReference>
<accession>F4QTL8</accession>
<organism evidence="1 2">
    <name type="scientific">Asticcacaulis biprosthecium C19</name>
    <dbReference type="NCBI Taxonomy" id="715226"/>
    <lineage>
        <taxon>Bacteria</taxon>
        <taxon>Pseudomonadati</taxon>
        <taxon>Pseudomonadota</taxon>
        <taxon>Alphaproteobacteria</taxon>
        <taxon>Caulobacterales</taxon>
        <taxon>Caulobacteraceae</taxon>
        <taxon>Asticcacaulis</taxon>
    </lineage>
</organism>
<dbReference type="OrthoDB" id="7172943at2"/>